<dbReference type="AlphaFoldDB" id="A0A382N510"/>
<evidence type="ECO:0000259" key="3">
    <source>
        <dbReference type="PROSITE" id="PS51779"/>
    </source>
</evidence>
<organism evidence="4">
    <name type="scientific">marine metagenome</name>
    <dbReference type="NCBI Taxonomy" id="408172"/>
    <lineage>
        <taxon>unclassified sequences</taxon>
        <taxon>metagenomes</taxon>
        <taxon>ecological metagenomes</taxon>
    </lineage>
</organism>
<dbReference type="Gene3D" id="3.10.20.310">
    <property type="entry name" value="membrane protein fhac"/>
    <property type="match status" value="1"/>
</dbReference>
<dbReference type="PROSITE" id="PS51779">
    <property type="entry name" value="POTRA"/>
    <property type="match status" value="1"/>
</dbReference>
<protein>
    <recommendedName>
        <fullName evidence="3">POTRA domain-containing protein</fullName>
    </recommendedName>
</protein>
<feature type="non-terminal residue" evidence="4">
    <location>
        <position position="78"/>
    </location>
</feature>
<dbReference type="Pfam" id="PF07244">
    <property type="entry name" value="POTRA"/>
    <property type="match status" value="1"/>
</dbReference>
<dbReference type="InterPro" id="IPR010827">
    <property type="entry name" value="BamA/TamA_POTRA"/>
</dbReference>
<name>A0A382N510_9ZZZZ</name>
<reference evidence="4" key="1">
    <citation type="submission" date="2018-05" db="EMBL/GenBank/DDBJ databases">
        <authorList>
            <person name="Lanie J.A."/>
            <person name="Ng W.-L."/>
            <person name="Kazmierczak K.M."/>
            <person name="Andrzejewski T.M."/>
            <person name="Davidsen T.M."/>
            <person name="Wayne K.J."/>
            <person name="Tettelin H."/>
            <person name="Glass J.I."/>
            <person name="Rusch D."/>
            <person name="Podicherti R."/>
            <person name="Tsui H.-C.T."/>
            <person name="Winkler M.E."/>
        </authorList>
    </citation>
    <scope>NUCLEOTIDE SEQUENCE</scope>
</reference>
<accession>A0A382N510</accession>
<keyword evidence="2" id="KW-0472">Membrane</keyword>
<dbReference type="InterPro" id="IPR034746">
    <property type="entry name" value="POTRA"/>
</dbReference>
<proteinExistence type="predicted"/>
<evidence type="ECO:0000256" key="2">
    <source>
        <dbReference type="ARBA" id="ARBA00023136"/>
    </source>
</evidence>
<dbReference type="EMBL" id="UINC01097164">
    <property type="protein sequence ID" value="SVC54641.1"/>
    <property type="molecule type" value="Genomic_DNA"/>
</dbReference>
<comment type="subcellular location">
    <subcellularLocation>
        <location evidence="1">Membrane</location>
    </subcellularLocation>
</comment>
<gene>
    <name evidence="4" type="ORF">METZ01_LOCUS307495</name>
</gene>
<evidence type="ECO:0000256" key="1">
    <source>
        <dbReference type="ARBA" id="ARBA00004370"/>
    </source>
</evidence>
<evidence type="ECO:0000313" key="4">
    <source>
        <dbReference type="EMBL" id="SVC54641.1"/>
    </source>
</evidence>
<sequence>MKNIIIKFICLIFLLFSIQGLANPINKIDFVGLNVISSTTLIAILPVKIGDEYNQNTSDEIIQALFNTGYFSDISVSN</sequence>
<dbReference type="GO" id="GO:0019867">
    <property type="term" value="C:outer membrane"/>
    <property type="evidence" value="ECO:0007669"/>
    <property type="project" value="InterPro"/>
</dbReference>
<feature type="domain" description="POTRA" evidence="3">
    <location>
        <begin position="23"/>
        <end position="78"/>
    </location>
</feature>